<dbReference type="EMBL" id="JAEAOA010002345">
    <property type="protein sequence ID" value="KAK3590058.1"/>
    <property type="molecule type" value="Genomic_DNA"/>
</dbReference>
<reference evidence="1" key="3">
    <citation type="submission" date="2023-05" db="EMBL/GenBank/DDBJ databases">
        <authorList>
            <person name="Smith C.H."/>
        </authorList>
    </citation>
    <scope>NUCLEOTIDE SEQUENCE</scope>
    <source>
        <strain evidence="1">CHS0354</strain>
        <tissue evidence="1">Mantle</tissue>
    </source>
</reference>
<comment type="caution">
    <text evidence="1">The sequence shown here is derived from an EMBL/GenBank/DDBJ whole genome shotgun (WGS) entry which is preliminary data.</text>
</comment>
<evidence type="ECO:0000313" key="2">
    <source>
        <dbReference type="Proteomes" id="UP001195483"/>
    </source>
</evidence>
<accession>A0AAE0SE61</accession>
<reference evidence="1" key="1">
    <citation type="journal article" date="2021" name="Genome Biol. Evol.">
        <title>A High-Quality Reference Genome for a Parasitic Bivalve with Doubly Uniparental Inheritance (Bivalvia: Unionida).</title>
        <authorList>
            <person name="Smith C.H."/>
        </authorList>
    </citation>
    <scope>NUCLEOTIDE SEQUENCE</scope>
    <source>
        <strain evidence="1">CHS0354</strain>
    </source>
</reference>
<proteinExistence type="predicted"/>
<gene>
    <name evidence="1" type="ORF">CHS0354_041086</name>
</gene>
<dbReference type="AlphaFoldDB" id="A0AAE0SE61"/>
<dbReference type="Proteomes" id="UP001195483">
    <property type="component" value="Unassembled WGS sequence"/>
</dbReference>
<protein>
    <submittedName>
        <fullName evidence="1">Uncharacterized protein</fullName>
    </submittedName>
</protein>
<evidence type="ECO:0000313" key="1">
    <source>
        <dbReference type="EMBL" id="KAK3590058.1"/>
    </source>
</evidence>
<sequence>MRTRTMVNIGYNIQYIVFRLYLDPPPVSKYVAFIELLGHTSVEKNGSNLLTSERNILRRSVLATCEHCQIAECNEEYERIGSRARRIKCSLQISEVLDQLLQMFKNSFAMK</sequence>
<organism evidence="1 2">
    <name type="scientific">Potamilus streckersoni</name>
    <dbReference type="NCBI Taxonomy" id="2493646"/>
    <lineage>
        <taxon>Eukaryota</taxon>
        <taxon>Metazoa</taxon>
        <taxon>Spiralia</taxon>
        <taxon>Lophotrochozoa</taxon>
        <taxon>Mollusca</taxon>
        <taxon>Bivalvia</taxon>
        <taxon>Autobranchia</taxon>
        <taxon>Heteroconchia</taxon>
        <taxon>Palaeoheterodonta</taxon>
        <taxon>Unionida</taxon>
        <taxon>Unionoidea</taxon>
        <taxon>Unionidae</taxon>
        <taxon>Ambleminae</taxon>
        <taxon>Lampsilini</taxon>
        <taxon>Potamilus</taxon>
    </lineage>
</organism>
<reference evidence="1" key="2">
    <citation type="journal article" date="2021" name="Genome Biol. Evol.">
        <title>Developing a high-quality reference genome for a parasitic bivalve with doubly uniparental inheritance (Bivalvia: Unionida).</title>
        <authorList>
            <person name="Smith C.H."/>
        </authorList>
    </citation>
    <scope>NUCLEOTIDE SEQUENCE</scope>
    <source>
        <strain evidence="1">CHS0354</strain>
        <tissue evidence="1">Mantle</tissue>
    </source>
</reference>
<name>A0AAE0SE61_9BIVA</name>
<keyword evidence="2" id="KW-1185">Reference proteome</keyword>